<dbReference type="EMBL" id="LR797474">
    <property type="protein sequence ID" value="CAB4219176.1"/>
    <property type="molecule type" value="Genomic_DNA"/>
</dbReference>
<keyword evidence="1" id="KW-0812">Transmembrane</keyword>
<keyword evidence="1" id="KW-0472">Membrane</keyword>
<organism evidence="2">
    <name type="scientific">uncultured Caudovirales phage</name>
    <dbReference type="NCBI Taxonomy" id="2100421"/>
    <lineage>
        <taxon>Viruses</taxon>
        <taxon>Duplodnaviria</taxon>
        <taxon>Heunggongvirae</taxon>
        <taxon>Uroviricota</taxon>
        <taxon>Caudoviricetes</taxon>
        <taxon>Peduoviridae</taxon>
        <taxon>Maltschvirus</taxon>
        <taxon>Maltschvirus maltsch</taxon>
    </lineage>
</organism>
<reference evidence="2" key="1">
    <citation type="submission" date="2020-05" db="EMBL/GenBank/DDBJ databases">
        <authorList>
            <person name="Chiriac C."/>
            <person name="Salcher M."/>
            <person name="Ghai R."/>
            <person name="Kavagutti S V."/>
        </authorList>
    </citation>
    <scope>NUCLEOTIDE SEQUENCE</scope>
</reference>
<protein>
    <submittedName>
        <fullName evidence="2">Uncharacterized protein</fullName>
    </submittedName>
</protein>
<accession>A0A6J5SVZ8</accession>
<name>A0A6J5SVZ8_9CAUD</name>
<feature type="transmembrane region" description="Helical" evidence="1">
    <location>
        <begin position="111"/>
        <end position="134"/>
    </location>
</feature>
<gene>
    <name evidence="2" type="ORF">UFOVP1604_259</name>
</gene>
<sequence length="257" mass="28482">MSKKAVSYFIIGTFVTLYLLVSIISTIHVIDFFSMSNPQWLAISLAIAFEVGAAASLASLITLDKMNKGIVWMLFLLLTAMQAMGNMYYAYVHLTNFQGWIELFGLVEEELIYQKRVLSIVSGAILPIVALGFIKSLVDYIKPDTKVGEIVNPQITDAVTQVAKETPNIIAEPIVETTTQPVEPSYLSKISIEMPDVKPAEINEPDLNEVSKTAVDVQEIAEEPKVDNTIQRERKIDKELARGSNPGSGKIMFNDRP</sequence>
<evidence type="ECO:0000256" key="1">
    <source>
        <dbReference type="SAM" id="Phobius"/>
    </source>
</evidence>
<feature type="transmembrane region" description="Helical" evidence="1">
    <location>
        <begin position="7"/>
        <end position="30"/>
    </location>
</feature>
<keyword evidence="1" id="KW-1133">Transmembrane helix</keyword>
<feature type="transmembrane region" description="Helical" evidence="1">
    <location>
        <begin position="42"/>
        <end position="63"/>
    </location>
</feature>
<proteinExistence type="predicted"/>
<evidence type="ECO:0000313" key="2">
    <source>
        <dbReference type="EMBL" id="CAB4219176.1"/>
    </source>
</evidence>
<feature type="transmembrane region" description="Helical" evidence="1">
    <location>
        <begin position="70"/>
        <end position="91"/>
    </location>
</feature>